<evidence type="ECO:0000313" key="3">
    <source>
        <dbReference type="Proteomes" id="UP000762703"/>
    </source>
</evidence>
<protein>
    <recommendedName>
        <fullName evidence="1">DUF6891 domain-containing protein</fullName>
    </recommendedName>
</protein>
<sequence>MNQDLVDEIDDLIDLLTKSGFFSTEEITEILEDQFIYYDIDFNDYSIPSNDFNNKNFSSLEQTFKKLAEKSIIAVHNCGYDFKEGVNDIYELYVHLVNNEYSCDGFCFYTFEDVEEAIEENILKLTFGDFQRNEDKSLEIGELVYQQLTDAGFEVEWDKTVNSPVEIINFIWDKKYCEDKDYEIEGAYDLFTGVINEK</sequence>
<evidence type="ECO:0000313" key="2">
    <source>
        <dbReference type="EMBL" id="MBE6505881.1"/>
    </source>
</evidence>
<dbReference type="AlphaFoldDB" id="A0A8T3VMA9"/>
<comment type="caution">
    <text evidence="2">The sequence shown here is derived from an EMBL/GenBank/DDBJ whole genome shotgun (WGS) entry which is preliminary data.</text>
</comment>
<dbReference type="InterPro" id="IPR054186">
    <property type="entry name" value="DUF6891"/>
</dbReference>
<feature type="domain" description="DUF6891" evidence="1">
    <location>
        <begin position="59"/>
        <end position="175"/>
    </location>
</feature>
<dbReference type="RefSeq" id="WP_303737532.1">
    <property type="nucleotide sequence ID" value="NZ_SUTE01000074.1"/>
</dbReference>
<proteinExistence type="predicted"/>
<organism evidence="2 3">
    <name type="scientific">Methanobrevibacter millerae</name>
    <dbReference type="NCBI Taxonomy" id="230361"/>
    <lineage>
        <taxon>Archaea</taxon>
        <taxon>Methanobacteriati</taxon>
        <taxon>Methanobacteriota</taxon>
        <taxon>Methanomada group</taxon>
        <taxon>Methanobacteria</taxon>
        <taxon>Methanobacteriales</taxon>
        <taxon>Methanobacteriaceae</taxon>
        <taxon>Methanobrevibacter</taxon>
    </lineage>
</organism>
<dbReference type="Pfam" id="PF21831">
    <property type="entry name" value="DUF6891"/>
    <property type="match status" value="1"/>
</dbReference>
<evidence type="ECO:0000259" key="1">
    <source>
        <dbReference type="Pfam" id="PF21831"/>
    </source>
</evidence>
<gene>
    <name evidence="2" type="ORF">E7Z73_09160</name>
</gene>
<dbReference type="Proteomes" id="UP000762703">
    <property type="component" value="Unassembled WGS sequence"/>
</dbReference>
<name>A0A8T3VMA9_9EURY</name>
<dbReference type="EMBL" id="SUTE01000074">
    <property type="protein sequence ID" value="MBE6505881.1"/>
    <property type="molecule type" value="Genomic_DNA"/>
</dbReference>
<accession>A0A8T3VMA9</accession>
<reference evidence="2" key="1">
    <citation type="submission" date="2019-04" db="EMBL/GenBank/DDBJ databases">
        <title>Evolution of Biomass-Degrading Anaerobic Consortia Revealed by Metagenomics.</title>
        <authorList>
            <person name="Peng X."/>
        </authorList>
    </citation>
    <scope>NUCLEOTIDE SEQUENCE</scope>
    <source>
        <strain evidence="2">SIG12</strain>
    </source>
</reference>